<dbReference type="InterPro" id="IPR001623">
    <property type="entry name" value="DnaJ_domain"/>
</dbReference>
<protein>
    <submittedName>
        <fullName evidence="2">TerB family tellurite resistance protein</fullName>
    </submittedName>
</protein>
<dbReference type="CDD" id="cd07316">
    <property type="entry name" value="terB_like_DjlA"/>
    <property type="match status" value="1"/>
</dbReference>
<dbReference type="InterPro" id="IPR036869">
    <property type="entry name" value="J_dom_sf"/>
</dbReference>
<feature type="domain" description="J" evidence="1">
    <location>
        <begin position="170"/>
        <end position="236"/>
    </location>
</feature>
<name>A0AAU7JB55_9HYPH</name>
<evidence type="ECO:0000259" key="1">
    <source>
        <dbReference type="PROSITE" id="PS50076"/>
    </source>
</evidence>
<organism evidence="2">
    <name type="scientific">Alsobacter sp. KACC 23698</name>
    <dbReference type="NCBI Taxonomy" id="3149229"/>
    <lineage>
        <taxon>Bacteria</taxon>
        <taxon>Pseudomonadati</taxon>
        <taxon>Pseudomonadota</taxon>
        <taxon>Alphaproteobacteria</taxon>
        <taxon>Hyphomicrobiales</taxon>
        <taxon>Alsobacteraceae</taxon>
        <taxon>Alsobacter</taxon>
    </lineage>
</organism>
<dbReference type="CDD" id="cd06257">
    <property type="entry name" value="DnaJ"/>
    <property type="match status" value="1"/>
</dbReference>
<dbReference type="RefSeq" id="WP_406854326.1">
    <property type="nucleotide sequence ID" value="NZ_CP157484.1"/>
</dbReference>
<reference evidence="2" key="1">
    <citation type="submission" date="2024-05" db="EMBL/GenBank/DDBJ databases">
        <authorList>
            <person name="Kim S."/>
            <person name="Heo J."/>
            <person name="Choi H."/>
            <person name="Choi Y."/>
            <person name="Kwon S.-W."/>
            <person name="Kim Y."/>
        </authorList>
    </citation>
    <scope>NUCLEOTIDE SEQUENCE</scope>
    <source>
        <strain evidence="2">KACC 23698</strain>
    </source>
</reference>
<dbReference type="SUPFAM" id="SSF46565">
    <property type="entry name" value="Chaperone J-domain"/>
    <property type="match status" value="1"/>
</dbReference>
<proteinExistence type="predicted"/>
<dbReference type="AlphaFoldDB" id="A0AAU7JB55"/>
<dbReference type="EMBL" id="CP157484">
    <property type="protein sequence ID" value="XBO37503.1"/>
    <property type="molecule type" value="Genomic_DNA"/>
</dbReference>
<dbReference type="Gene3D" id="1.10.3680.10">
    <property type="entry name" value="TerB-like"/>
    <property type="match status" value="1"/>
</dbReference>
<gene>
    <name evidence="2" type="ORF">ABEG18_17460</name>
</gene>
<dbReference type="SUPFAM" id="SSF158682">
    <property type="entry name" value="TerB-like"/>
    <property type="match status" value="1"/>
</dbReference>
<dbReference type="PROSITE" id="PS50076">
    <property type="entry name" value="DNAJ_2"/>
    <property type="match status" value="1"/>
</dbReference>
<sequence>MWGKLGGAGLGFAIGGPIGALIGALAGHVVVDSEHGLFGGDAEIVFTTGLIALSAKMAKADGVVTNDEIAAFRQVVSVPDAEVAHVTRLFDLAKQTSAGFEAYAGQVAEHFRGKPELLEDVLDGLFHIAKADRAIHEAERRYLAEVARIFGFDARDYARIEARHVRVPTDPYVILGAERGWSDEELQAWRRKLVAENHPDRQIALGLPAEAVGIATQRLAAINEAWDAIRLERGLR</sequence>
<dbReference type="Pfam" id="PF05099">
    <property type="entry name" value="TerB"/>
    <property type="match status" value="1"/>
</dbReference>
<dbReference type="InterPro" id="IPR029024">
    <property type="entry name" value="TerB-like"/>
</dbReference>
<evidence type="ECO:0000313" key="2">
    <source>
        <dbReference type="EMBL" id="XBO37503.1"/>
    </source>
</evidence>
<accession>A0AAU7JB55</accession>
<dbReference type="Gene3D" id="1.10.287.110">
    <property type="entry name" value="DnaJ domain"/>
    <property type="match status" value="1"/>
</dbReference>
<dbReference type="InterPro" id="IPR007791">
    <property type="entry name" value="DjlA_N"/>
</dbReference>